<feature type="transmembrane region" description="Helical" evidence="8">
    <location>
        <begin position="7"/>
        <end position="25"/>
    </location>
</feature>
<protein>
    <submittedName>
        <fullName evidence="9">Aquaporin family protein</fullName>
    </submittedName>
</protein>
<dbReference type="InterPro" id="IPR000425">
    <property type="entry name" value="MIP"/>
</dbReference>
<feature type="transmembrane region" description="Helical" evidence="8">
    <location>
        <begin position="133"/>
        <end position="151"/>
    </location>
</feature>
<dbReference type="InterPro" id="IPR023271">
    <property type="entry name" value="Aquaporin-like"/>
</dbReference>
<dbReference type="GO" id="GO:0005886">
    <property type="term" value="C:plasma membrane"/>
    <property type="evidence" value="ECO:0007669"/>
    <property type="project" value="TreeGrafter"/>
</dbReference>
<evidence type="ECO:0000256" key="2">
    <source>
        <dbReference type="ARBA" id="ARBA00006175"/>
    </source>
</evidence>
<dbReference type="RefSeq" id="WP_275468306.1">
    <property type="nucleotide sequence ID" value="NZ_CP110232.1"/>
</dbReference>
<keyword evidence="10" id="KW-1185">Reference proteome</keyword>
<evidence type="ECO:0000256" key="8">
    <source>
        <dbReference type="SAM" id="Phobius"/>
    </source>
</evidence>
<keyword evidence="6 8" id="KW-0472">Membrane</keyword>
<keyword evidence="4 7" id="KW-0812">Transmembrane</keyword>
<dbReference type="AlphaFoldDB" id="A0AAF0CT43"/>
<evidence type="ECO:0000256" key="7">
    <source>
        <dbReference type="RuleBase" id="RU000477"/>
    </source>
</evidence>
<feature type="transmembrane region" description="Helical" evidence="8">
    <location>
        <begin position="83"/>
        <end position="106"/>
    </location>
</feature>
<dbReference type="SUPFAM" id="SSF81338">
    <property type="entry name" value="Aquaporin-like"/>
    <property type="match status" value="1"/>
</dbReference>
<evidence type="ECO:0000256" key="4">
    <source>
        <dbReference type="ARBA" id="ARBA00022692"/>
    </source>
</evidence>
<reference evidence="9" key="1">
    <citation type="submission" date="2022-10" db="EMBL/GenBank/DDBJ databases">
        <title>Vagococcus sp. isolated from poultry meat.</title>
        <authorList>
            <person name="Johansson P."/>
            <person name="Bjorkroth J."/>
        </authorList>
    </citation>
    <scope>NUCLEOTIDE SEQUENCE</scope>
    <source>
        <strain evidence="9">STAA11</strain>
    </source>
</reference>
<dbReference type="InterPro" id="IPR050363">
    <property type="entry name" value="MIP/Aquaporin"/>
</dbReference>
<dbReference type="Gene3D" id="1.20.1080.10">
    <property type="entry name" value="Glycerol uptake facilitator protein"/>
    <property type="match status" value="1"/>
</dbReference>
<evidence type="ECO:0000256" key="3">
    <source>
        <dbReference type="ARBA" id="ARBA00022448"/>
    </source>
</evidence>
<dbReference type="PRINTS" id="PR00783">
    <property type="entry name" value="MINTRINSICP"/>
</dbReference>
<dbReference type="PROSITE" id="PS00221">
    <property type="entry name" value="MIP"/>
    <property type="match status" value="1"/>
</dbReference>
<dbReference type="InterPro" id="IPR022357">
    <property type="entry name" value="MIP_CS"/>
</dbReference>
<dbReference type="EMBL" id="CP110232">
    <property type="protein sequence ID" value="WEG72504.1"/>
    <property type="molecule type" value="Genomic_DNA"/>
</dbReference>
<evidence type="ECO:0000313" key="10">
    <source>
        <dbReference type="Proteomes" id="UP001179647"/>
    </source>
</evidence>
<dbReference type="GO" id="GO:0015254">
    <property type="term" value="F:glycerol channel activity"/>
    <property type="evidence" value="ECO:0007669"/>
    <property type="project" value="TreeGrafter"/>
</dbReference>
<dbReference type="KEGG" id="vie:OL234_05820"/>
<comment type="similarity">
    <text evidence="2 7">Belongs to the MIP/aquaporin (TC 1.A.8) family.</text>
</comment>
<dbReference type="PANTHER" id="PTHR43829:SF9">
    <property type="entry name" value="AQUAPORIN-9"/>
    <property type="match status" value="1"/>
</dbReference>
<keyword evidence="5 8" id="KW-1133">Transmembrane helix</keyword>
<evidence type="ECO:0000256" key="6">
    <source>
        <dbReference type="ARBA" id="ARBA00023136"/>
    </source>
</evidence>
<proteinExistence type="inferred from homology"/>
<dbReference type="Proteomes" id="UP001179647">
    <property type="component" value="Chromosome"/>
</dbReference>
<keyword evidence="3 7" id="KW-0813">Transport</keyword>
<gene>
    <name evidence="9" type="ORF">OL234_05820</name>
</gene>
<comment type="subcellular location">
    <subcellularLocation>
        <location evidence="1">Membrane</location>
        <topology evidence="1">Multi-pass membrane protein</topology>
    </subcellularLocation>
</comment>
<evidence type="ECO:0000313" key="9">
    <source>
        <dbReference type="EMBL" id="WEG72504.1"/>
    </source>
</evidence>
<organism evidence="9 10">
    <name type="scientific">Vagococcus intermedius</name>
    <dbReference type="NCBI Taxonomy" id="2991418"/>
    <lineage>
        <taxon>Bacteria</taxon>
        <taxon>Bacillati</taxon>
        <taxon>Bacillota</taxon>
        <taxon>Bacilli</taxon>
        <taxon>Lactobacillales</taxon>
        <taxon>Enterococcaceae</taxon>
        <taxon>Vagococcus</taxon>
    </lineage>
</organism>
<dbReference type="Pfam" id="PF00230">
    <property type="entry name" value="MIP"/>
    <property type="match status" value="1"/>
</dbReference>
<dbReference type="PANTHER" id="PTHR43829">
    <property type="entry name" value="AQUAPORIN OR AQUAGLYCEROPORIN RELATED"/>
    <property type="match status" value="1"/>
</dbReference>
<evidence type="ECO:0000256" key="1">
    <source>
        <dbReference type="ARBA" id="ARBA00004141"/>
    </source>
</evidence>
<feature type="transmembrane region" description="Helical" evidence="8">
    <location>
        <begin position="210"/>
        <end position="232"/>
    </location>
</feature>
<sequence>MQEYFGEFIGTVIIIVLGVGLTASVNLNKAYGKNSGWLYICFGWGLSVAFGVYVSSFLGAAGHLNPAVTLSSAAFGLFPASKVLGYLVAQFIGAFLGAVIIAIHYYPHFKETTPEEGNTVGVFASGGAIPNKLFNFLGEFIATFFFVYIMLNLGDFTDGLKPLIVGLVITSVGLALGSTTGYALNPFRDFAPRLAYAILPIPNKSDANMAYAWVPIVGPICGAMLATLIFSIF</sequence>
<name>A0AAF0CT43_9ENTE</name>
<accession>A0AAF0CT43</accession>
<feature type="transmembrane region" description="Helical" evidence="8">
    <location>
        <begin position="37"/>
        <end position="62"/>
    </location>
</feature>
<evidence type="ECO:0000256" key="5">
    <source>
        <dbReference type="ARBA" id="ARBA00022989"/>
    </source>
</evidence>
<feature type="transmembrane region" description="Helical" evidence="8">
    <location>
        <begin position="163"/>
        <end position="184"/>
    </location>
</feature>